<evidence type="ECO:0000256" key="1">
    <source>
        <dbReference type="ARBA" id="ARBA00022603"/>
    </source>
</evidence>
<protein>
    <submittedName>
        <fullName evidence="5">Ribosomal RNA large subunit methyltransferase K</fullName>
        <ecNumber evidence="5">2.1.1.264</ecNumber>
    </submittedName>
</protein>
<dbReference type="InterPro" id="IPR019614">
    <property type="entry name" value="SAM-dep_methyl-trfase"/>
</dbReference>
<dbReference type="EMBL" id="CABFVA020000094">
    <property type="protein sequence ID" value="VVM07482.1"/>
    <property type="molecule type" value="Genomic_DNA"/>
</dbReference>
<keyword evidence="6" id="KW-1185">Reference proteome</keyword>
<keyword evidence="2 5" id="KW-0808">Transferase</keyword>
<dbReference type="SUPFAM" id="SSF53335">
    <property type="entry name" value="S-adenosyl-L-methionine-dependent methyltransferases"/>
    <property type="match status" value="1"/>
</dbReference>
<dbReference type="InterPro" id="IPR029063">
    <property type="entry name" value="SAM-dependent_MTases_sf"/>
</dbReference>
<dbReference type="PANTHER" id="PTHR43042:SF3">
    <property type="entry name" value="RIBOSOMAL RNA LARGE SUBUNIT METHYLTRANSFERASE YWBD-RELATED"/>
    <property type="match status" value="1"/>
</dbReference>
<keyword evidence="1 5" id="KW-0489">Methyltransferase</keyword>
<proteinExistence type="predicted"/>
<dbReference type="GO" id="GO:0008168">
    <property type="term" value="F:methyltransferase activity"/>
    <property type="evidence" value="ECO:0007669"/>
    <property type="project" value="UniProtKB-KW"/>
</dbReference>
<accession>A0A5E6MGJ2</accession>
<dbReference type="GO" id="GO:0032259">
    <property type="term" value="P:methylation"/>
    <property type="evidence" value="ECO:0007669"/>
    <property type="project" value="UniProtKB-KW"/>
</dbReference>
<dbReference type="Pfam" id="PF10672">
    <property type="entry name" value="Methyltrans_SAM"/>
    <property type="match status" value="1"/>
</dbReference>
<name>A0A5E6MGJ2_9BACT</name>
<dbReference type="AlphaFoldDB" id="A0A5E6MGJ2"/>
<dbReference type="EC" id="2.1.1.264" evidence="5"/>
<reference evidence="5 6" key="1">
    <citation type="submission" date="2019-09" db="EMBL/GenBank/DDBJ databases">
        <authorList>
            <person name="Cremers G."/>
        </authorList>
    </citation>
    <scope>NUCLEOTIDE SEQUENCE [LARGE SCALE GENOMIC DNA]</scope>
    <source>
        <strain evidence="5">4A</strain>
    </source>
</reference>
<evidence type="ECO:0000259" key="4">
    <source>
        <dbReference type="Pfam" id="PF10672"/>
    </source>
</evidence>
<dbReference type="RefSeq" id="WP_178087032.1">
    <property type="nucleotide sequence ID" value="NZ_CABFVA020000094.1"/>
</dbReference>
<keyword evidence="3" id="KW-0949">S-adenosyl-L-methionine</keyword>
<sequence>MPLSRSSESELGWVAPEQIADFAATGTTLHRLFSGPGGWVERQGRDLLISWNSPETLRSLLAEIEIRRRELPLPIDRVFLRKRWERETSPKLLLLSGNPTLPMATTAKENGLSFRIRFDTGESTGFFLDQRANRSFLRARRPTRLLNLFAYTCSFGVAAASAGAQTWNVDLSPRTLEWGKENYRLNALDPRDHWFLARDARDALPYLLRRKLRFDAFVIDPPTFAHGRGGKDFSLPRDLGSLIEGLLPLCEPNALLLLSTNYQPWRSADLFREAVRACSRAGVNVEPLPPLPRPVDLPEGTGPATLWLRIKP</sequence>
<dbReference type="PANTHER" id="PTHR43042">
    <property type="entry name" value="SAM-DEPENDENT METHYLTRANSFERASE"/>
    <property type="match status" value="1"/>
</dbReference>
<feature type="domain" description="S-adenosylmethionine-dependent methyltransferase" evidence="4">
    <location>
        <begin position="94"/>
        <end position="276"/>
    </location>
</feature>
<evidence type="ECO:0000256" key="2">
    <source>
        <dbReference type="ARBA" id="ARBA00022679"/>
    </source>
</evidence>
<organism evidence="5 6">
    <name type="scientific">Methylacidimicrobium tartarophylax</name>
    <dbReference type="NCBI Taxonomy" id="1041768"/>
    <lineage>
        <taxon>Bacteria</taxon>
        <taxon>Pseudomonadati</taxon>
        <taxon>Verrucomicrobiota</taxon>
        <taxon>Methylacidimicrobium</taxon>
    </lineage>
</organism>
<evidence type="ECO:0000256" key="3">
    <source>
        <dbReference type="ARBA" id="ARBA00022691"/>
    </source>
</evidence>
<evidence type="ECO:0000313" key="5">
    <source>
        <dbReference type="EMBL" id="VVM07482.1"/>
    </source>
</evidence>
<gene>
    <name evidence="5" type="primary">rlmK</name>
    <name evidence="5" type="ORF">MAMT_01766</name>
</gene>
<dbReference type="Proteomes" id="UP000334923">
    <property type="component" value="Unassembled WGS sequence"/>
</dbReference>
<dbReference type="Gene3D" id="3.40.50.150">
    <property type="entry name" value="Vaccinia Virus protein VP39"/>
    <property type="match status" value="1"/>
</dbReference>
<evidence type="ECO:0000313" key="6">
    <source>
        <dbReference type="Proteomes" id="UP000334923"/>
    </source>
</evidence>